<comment type="cofactor">
    <cofactor evidence="1">
        <name>Mn(2+)</name>
        <dbReference type="ChEBI" id="CHEBI:29035"/>
    </cofactor>
</comment>
<reference evidence="8 9" key="1">
    <citation type="submission" date="2018-06" db="EMBL/GenBank/DDBJ databases">
        <title>Whole genome sequencing of Candida tropicalis (genome annotated by CSBL at Korea University).</title>
        <authorList>
            <person name="Ahn J."/>
        </authorList>
    </citation>
    <scope>NUCLEOTIDE SEQUENCE [LARGE SCALE GENOMIC DNA]</scope>
    <source>
        <strain evidence="8 9">ATCC 20962</strain>
    </source>
</reference>
<dbReference type="InterPro" id="IPR036005">
    <property type="entry name" value="Creatinase/aminopeptidase-like"/>
</dbReference>
<dbReference type="Pfam" id="PF05195">
    <property type="entry name" value="AMP_N"/>
    <property type="match status" value="1"/>
</dbReference>
<dbReference type="InterPro" id="IPR052433">
    <property type="entry name" value="X-Pro_dipept-like"/>
</dbReference>
<dbReference type="Gene3D" id="3.90.230.10">
    <property type="entry name" value="Creatinase/methionine aminopeptidase superfamily"/>
    <property type="match status" value="1"/>
</dbReference>
<dbReference type="InterPro" id="IPR000994">
    <property type="entry name" value="Pept_M24"/>
</dbReference>
<comment type="similarity">
    <text evidence="2 6">Belongs to the peptidase M24B family.</text>
</comment>
<organism evidence="8 9">
    <name type="scientific">Candida viswanathii</name>
    <dbReference type="NCBI Taxonomy" id="5486"/>
    <lineage>
        <taxon>Eukaryota</taxon>
        <taxon>Fungi</taxon>
        <taxon>Dikarya</taxon>
        <taxon>Ascomycota</taxon>
        <taxon>Saccharomycotina</taxon>
        <taxon>Pichiomycetes</taxon>
        <taxon>Debaryomycetaceae</taxon>
        <taxon>Candida/Lodderomyces clade</taxon>
        <taxon>Candida</taxon>
    </lineage>
</organism>
<name>A0A367XVF9_9ASCO</name>
<keyword evidence="9" id="KW-1185">Reference proteome</keyword>
<accession>A0A367XVF9</accession>
<evidence type="ECO:0000256" key="2">
    <source>
        <dbReference type="ARBA" id="ARBA00008766"/>
    </source>
</evidence>
<evidence type="ECO:0000313" key="8">
    <source>
        <dbReference type="EMBL" id="RCK57615.1"/>
    </source>
</evidence>
<keyword evidence="3 6" id="KW-0479">Metal-binding</keyword>
<feature type="domain" description="Aminopeptidase P N-terminal" evidence="7">
    <location>
        <begin position="49"/>
        <end position="187"/>
    </location>
</feature>
<dbReference type="PANTHER" id="PTHR43226:SF4">
    <property type="entry name" value="XAA-PRO AMINOPEPTIDASE 3"/>
    <property type="match status" value="1"/>
</dbReference>
<dbReference type="InterPro" id="IPR001131">
    <property type="entry name" value="Peptidase_M24B_aminopep-P_CS"/>
</dbReference>
<evidence type="ECO:0000313" key="9">
    <source>
        <dbReference type="Proteomes" id="UP000253472"/>
    </source>
</evidence>
<dbReference type="PROSITE" id="PS00491">
    <property type="entry name" value="PROLINE_PEPTIDASE"/>
    <property type="match status" value="1"/>
</dbReference>
<sequence length="490" mass="54980">MRSRIATAVLPRRLLFTRPRLHTPFSAGQPTYETRPHIITQPGDLTPGISAMEYYERRLKLSTKLPAKSLAIIIGNSVKFSSGSVFYDFQQDTDLYYLTGWLEPDSIVVIEKKGDNGADDVLFHMLVPPKNPKKELWEGPKSGLDGAYSIFNADLVEDIRNAPSYLKLLIKDCTHIYWDKKYNLKPSEGIKQYFSFSENDNLNELILKSNKHIHQLSPLLADLRLTKSPAEVAVMQKACEISSLAINQAMAKVSTDDPITSEKELGSYLEYQFVKGGCEKHAYIPVVANGPNALCMHYTRNDDLLWEDDLVFIDAGGKLGGYCADISRAWPNNQQGFTGPQRDIYEVVLATNKKCIDLCNATLGYSLHDIHEISVNTLRHELNNLPEFKGVTNSEIARNYYPHYIGHNVGLDLHDIPSVSNHSRLRKNQVVTIEPGLYIPSDGPKSYRGIGLRIEDNVVVGQNHEDDKINLTRSCFKEVADVEGAVRGTV</sequence>
<dbReference type="GO" id="GO:0006508">
    <property type="term" value="P:proteolysis"/>
    <property type="evidence" value="ECO:0007669"/>
    <property type="project" value="TreeGrafter"/>
</dbReference>
<evidence type="ECO:0000256" key="4">
    <source>
        <dbReference type="ARBA" id="ARBA00022801"/>
    </source>
</evidence>
<dbReference type="Pfam" id="PF00557">
    <property type="entry name" value="Peptidase_M24"/>
    <property type="match status" value="1"/>
</dbReference>
<dbReference type="SMART" id="SM01011">
    <property type="entry name" value="AMP_N"/>
    <property type="match status" value="1"/>
</dbReference>
<evidence type="ECO:0000256" key="1">
    <source>
        <dbReference type="ARBA" id="ARBA00001936"/>
    </source>
</evidence>
<dbReference type="GO" id="GO:0070006">
    <property type="term" value="F:metalloaminopeptidase activity"/>
    <property type="evidence" value="ECO:0007669"/>
    <property type="project" value="InterPro"/>
</dbReference>
<dbReference type="EMBL" id="QLNQ01000028">
    <property type="protein sequence ID" value="RCK57615.1"/>
    <property type="molecule type" value="Genomic_DNA"/>
</dbReference>
<dbReference type="Gene3D" id="3.40.350.10">
    <property type="entry name" value="Creatinase/prolidase N-terminal domain"/>
    <property type="match status" value="1"/>
</dbReference>
<dbReference type="GO" id="GO:0005739">
    <property type="term" value="C:mitochondrion"/>
    <property type="evidence" value="ECO:0007669"/>
    <property type="project" value="TreeGrafter"/>
</dbReference>
<comment type="caution">
    <text evidence="8">The sequence shown here is derived from an EMBL/GenBank/DDBJ whole genome shotgun (WGS) entry which is preliminary data.</text>
</comment>
<gene>
    <name evidence="8" type="primary">ICP55_1</name>
    <name evidence="8" type="ORF">Cantr_06423</name>
</gene>
<protein>
    <submittedName>
        <fullName evidence="8">Intermediate cleaving peptidase 55</fullName>
    </submittedName>
</protein>
<dbReference type="SUPFAM" id="SSF55920">
    <property type="entry name" value="Creatinase/aminopeptidase"/>
    <property type="match status" value="1"/>
</dbReference>
<dbReference type="InterPro" id="IPR029149">
    <property type="entry name" value="Creatin/AminoP/Spt16_N"/>
</dbReference>
<evidence type="ECO:0000256" key="5">
    <source>
        <dbReference type="ARBA" id="ARBA00023211"/>
    </source>
</evidence>
<dbReference type="GO" id="GO:0030145">
    <property type="term" value="F:manganese ion binding"/>
    <property type="evidence" value="ECO:0007669"/>
    <property type="project" value="InterPro"/>
</dbReference>
<keyword evidence="5" id="KW-0464">Manganese</keyword>
<dbReference type="AlphaFoldDB" id="A0A367XVF9"/>
<evidence type="ECO:0000256" key="3">
    <source>
        <dbReference type="ARBA" id="ARBA00022723"/>
    </source>
</evidence>
<dbReference type="Proteomes" id="UP000253472">
    <property type="component" value="Unassembled WGS sequence"/>
</dbReference>
<proteinExistence type="inferred from homology"/>
<evidence type="ECO:0000256" key="6">
    <source>
        <dbReference type="RuleBase" id="RU000590"/>
    </source>
</evidence>
<dbReference type="PANTHER" id="PTHR43226">
    <property type="entry name" value="XAA-PRO AMINOPEPTIDASE 3"/>
    <property type="match status" value="1"/>
</dbReference>
<dbReference type="OrthoDB" id="4215474at2759"/>
<keyword evidence="4" id="KW-0378">Hydrolase</keyword>
<dbReference type="STRING" id="5486.A0A367XVF9"/>
<dbReference type="InterPro" id="IPR007865">
    <property type="entry name" value="Aminopep_P_N"/>
</dbReference>
<evidence type="ECO:0000259" key="7">
    <source>
        <dbReference type="SMART" id="SM01011"/>
    </source>
</evidence>
<dbReference type="SUPFAM" id="SSF53092">
    <property type="entry name" value="Creatinase/prolidase N-terminal domain"/>
    <property type="match status" value="1"/>
</dbReference>